<dbReference type="GO" id="GO:0006281">
    <property type="term" value="P:DNA repair"/>
    <property type="evidence" value="ECO:0007669"/>
    <property type="project" value="TreeGrafter"/>
</dbReference>
<feature type="region of interest" description="Disordered" evidence="4">
    <location>
        <begin position="432"/>
        <end position="500"/>
    </location>
</feature>
<dbReference type="GO" id="GO:0048511">
    <property type="term" value="P:rhythmic process"/>
    <property type="evidence" value="ECO:0007669"/>
    <property type="project" value="UniProtKB-KW"/>
</dbReference>
<comment type="similarity">
    <text evidence="2">Belongs to the timeless family.</text>
</comment>
<dbReference type="PANTHER" id="PTHR22940:SF5">
    <property type="entry name" value="PROTEIN TIMELESS"/>
    <property type="match status" value="1"/>
</dbReference>
<evidence type="ECO:0000256" key="3">
    <source>
        <dbReference type="ARBA" id="ARBA00023242"/>
    </source>
</evidence>
<feature type="compositionally biased region" description="Polar residues" evidence="4">
    <location>
        <begin position="1265"/>
        <end position="1279"/>
    </location>
</feature>
<dbReference type="EMBL" id="KC885969">
    <property type="protein sequence ID" value="AGV28716.1"/>
    <property type="molecule type" value="mRNA"/>
</dbReference>
<keyword evidence="3" id="KW-0539">Nucleus</keyword>
<dbReference type="Pfam" id="PF04821">
    <property type="entry name" value="TIMELESS"/>
    <property type="match status" value="1"/>
</dbReference>
<feature type="region of interest" description="Disordered" evidence="4">
    <location>
        <begin position="530"/>
        <end position="558"/>
    </location>
</feature>
<feature type="region of interest" description="Disordered" evidence="4">
    <location>
        <begin position="242"/>
        <end position="329"/>
    </location>
</feature>
<dbReference type="GO" id="GO:0043111">
    <property type="term" value="P:replication fork arrest"/>
    <property type="evidence" value="ECO:0007669"/>
    <property type="project" value="TreeGrafter"/>
</dbReference>
<evidence type="ECO:0000313" key="7">
    <source>
        <dbReference type="EMBL" id="AGV28716.1"/>
    </source>
</evidence>
<evidence type="ECO:0000256" key="1">
    <source>
        <dbReference type="ARBA" id="ARBA00004123"/>
    </source>
</evidence>
<feature type="region of interest" description="Disordered" evidence="4">
    <location>
        <begin position="143"/>
        <end position="165"/>
    </location>
</feature>
<proteinExistence type="evidence at transcript level"/>
<dbReference type="InterPro" id="IPR006906">
    <property type="entry name" value="Timeless_N"/>
</dbReference>
<feature type="region of interest" description="Disordered" evidence="4">
    <location>
        <begin position="344"/>
        <end position="396"/>
    </location>
</feature>
<feature type="compositionally biased region" description="Basic and acidic residues" evidence="4">
    <location>
        <begin position="432"/>
        <end position="441"/>
    </location>
</feature>
<feature type="compositionally biased region" description="Polar residues" evidence="4">
    <location>
        <begin position="282"/>
        <end position="302"/>
    </location>
</feature>
<dbReference type="GO" id="GO:0000076">
    <property type="term" value="P:DNA replication checkpoint signaling"/>
    <property type="evidence" value="ECO:0007669"/>
    <property type="project" value="TreeGrafter"/>
</dbReference>
<dbReference type="InterPro" id="IPR007725">
    <property type="entry name" value="TIMELESS_C"/>
</dbReference>
<feature type="compositionally biased region" description="Basic residues" evidence="4">
    <location>
        <begin position="543"/>
        <end position="558"/>
    </location>
</feature>
<protein>
    <submittedName>
        <fullName evidence="7">Timeless</fullName>
    </submittedName>
</protein>
<accession>T2C7W0</accession>
<evidence type="ECO:0000259" key="5">
    <source>
        <dbReference type="Pfam" id="PF04821"/>
    </source>
</evidence>
<reference evidence="7" key="1">
    <citation type="journal article" date="2013" name="Curr. Biol.">
        <title>Dissociation of circadian and circatidal timekeeping in the marine crustacean Eurydice pulchra.</title>
        <authorList>
            <person name="Zhang L."/>
            <person name="Hastings M.H."/>
            <person name="Green E.W."/>
            <person name="Tauber E."/>
            <person name="Sladek M."/>
            <person name="Webster S.G."/>
            <person name="Kyriacou C.P."/>
            <person name="Wilcockson D.C."/>
        </authorList>
    </citation>
    <scope>NUCLEOTIDE SEQUENCE</scope>
</reference>
<dbReference type="InterPro" id="IPR044998">
    <property type="entry name" value="Timeless"/>
</dbReference>
<organism evidence="7">
    <name type="scientific">Eurydice pulchra</name>
    <name type="common">Speckled sea louse</name>
    <dbReference type="NCBI Taxonomy" id="155694"/>
    <lineage>
        <taxon>Eukaryota</taxon>
        <taxon>Metazoa</taxon>
        <taxon>Ecdysozoa</taxon>
        <taxon>Arthropoda</taxon>
        <taxon>Crustacea</taxon>
        <taxon>Multicrustacea</taxon>
        <taxon>Malacostraca</taxon>
        <taxon>Eumalacostraca</taxon>
        <taxon>Peracarida</taxon>
        <taxon>Isopoda</taxon>
        <taxon>Cirolanidae</taxon>
        <taxon>Eurydice</taxon>
    </lineage>
</organism>
<evidence type="ECO:0000259" key="6">
    <source>
        <dbReference type="Pfam" id="PF05029"/>
    </source>
</evidence>
<dbReference type="PANTHER" id="PTHR22940">
    <property type="entry name" value="TIMEOUT/TIMELESS-2"/>
    <property type="match status" value="1"/>
</dbReference>
<feature type="domain" description="Timeless N-terminal" evidence="5">
    <location>
        <begin position="3"/>
        <end position="237"/>
    </location>
</feature>
<feature type="compositionally biased region" description="Low complexity" evidence="4">
    <location>
        <begin position="303"/>
        <end position="314"/>
    </location>
</feature>
<comment type="subcellular location">
    <subcellularLocation>
        <location evidence="1">Nucleus</location>
    </subcellularLocation>
</comment>
<feature type="region of interest" description="Disordered" evidence="4">
    <location>
        <begin position="1257"/>
        <end position="1283"/>
    </location>
</feature>
<dbReference type="GO" id="GO:0009649">
    <property type="term" value="P:entrainment of circadian clock"/>
    <property type="evidence" value="ECO:0007669"/>
    <property type="project" value="TreeGrafter"/>
</dbReference>
<evidence type="ECO:0000256" key="2">
    <source>
        <dbReference type="ARBA" id="ARBA00008174"/>
    </source>
</evidence>
<sequence>MNKIISQNLLPNLMYGKEDQRLVGTTIKVLQELMTPVECLMPVQTMSQSGEGQRIVLELEKAISSAKALFLDTRVTKALVDYIDSILQQPKTMGMHDCEMINHCLILIRNLFHVQPVSSSLGEEKTASEDSFLKQESSSASLHAQSSTTSETSPNPPSVQNSFTAQPTTPKVLTEDQIMWNLFAQRFDSILIKLLTCQQQHLWNITMVQLVSLMYREQQQGTIRKLINEWLELSLCESSTDDENNTLSSSSYDAVPTSDPVSDSSERLSPVEGGRCPKTKPSIDTNSASDKNSSLSLRCPNTSSSRDSGLGRSSTNNEGETSVDESMQDWLMTQTEKTIKKEMWKQEDDEEEEGYGSSQQKKTEEKSNKKSSTVVTSPRIEKRKVELPDDMMGTPLKDSLRDIYSTFDGGGNEKVALEDLMDHSPAETIRFRSENQLEKPLEPQPLNEECRESPISHPPHHTLTTDPSVARAKKPPDENESYSGDSSEKPPPHPLPKLVKGKVLMTGQKRTRHCMSQKMMSETQEMQELSNSTGSDCDEGPHAKRPLHQKPHKMLVKPRPSKLIQKALQERNMKRTKILKRKESSGIKAKALLHHQPTAEDISNLLKEFTLDFMLNGYSTLVQGLRMQVLLPYQMDLDKSHLLWLITYFLRFAVELDLELSQICPVLSAEVVSYLVYEGIVMQEELEIAIRNGESNLISHVRRLHLVVTALREFFISFEVCLKKDPTQIDCRQLTTIKEDLSQLVELRQIFVFLIRMYRPGVPTLSYLQDLITTNHRFLIIQEQSPHSTSSFDMVSHIKQFATMDIMLQYGRVLENFNENDEMVNECIFTMMHHVSGELRSVSVLLQPSILKVFLRIWKEGFELCVDWADLIEYVLRKCTEKKSETQMGLDRITLGQPQEIQLTAEDLDQLYTLYSTFSEQDLLEKIKDVCCDDSIEEPIKKEVIQKLLARGYISSTECTKLCAEIPQTEPVSKDLKLVSNKRRFNDSESMDTSLPLSSDFMSVCHSVSQVENALRNHEFSEHDYHDAKRFCLNQEDRVKIEKKSIPYEDLDYNMEVSSLKNFGTSTEATYNTDYDMREDSKEVGWEEGSIVNHLIDQLRENGFGCYLLWIQSEVLEACYARLKLINPSLPLPEPLFFHFAISNQPIPIIPWTTDQENAISYPLFRQLLEVLGFYLQPDSGKLYPRIPNFWSPDMLYEVAQKLGTIEQGTLKFSLKLMTEMLQHLSSVTLASMGCHKSFEERWNEMGDVNSSIDCDDSPERVSDCSMQNNRSTSTSPVSSLEAEFPPLRDSRLLCSLDKHTAFFNLQLTGDSAYSEEERDSGKAEKVVVLPTFIDRQLAVKSTQPLDLKPS</sequence>
<name>T2C7W0_EURPU</name>
<feature type="domain" description="Timeless C-terminal" evidence="6">
    <location>
        <begin position="1095"/>
        <end position="1197"/>
    </location>
</feature>
<dbReference type="GO" id="GO:0031298">
    <property type="term" value="C:replication fork protection complex"/>
    <property type="evidence" value="ECO:0007669"/>
    <property type="project" value="TreeGrafter"/>
</dbReference>
<dbReference type="Pfam" id="PF05029">
    <property type="entry name" value="TIMELESS_C"/>
    <property type="match status" value="1"/>
</dbReference>
<feature type="compositionally biased region" description="Low complexity" evidence="4">
    <location>
        <begin position="143"/>
        <end position="153"/>
    </location>
</feature>
<dbReference type="GO" id="GO:0003677">
    <property type="term" value="F:DNA binding"/>
    <property type="evidence" value="ECO:0007669"/>
    <property type="project" value="TreeGrafter"/>
</dbReference>
<evidence type="ECO:0000256" key="4">
    <source>
        <dbReference type="SAM" id="MobiDB-lite"/>
    </source>
</evidence>